<proteinExistence type="predicted"/>
<keyword evidence="2" id="KW-1185">Reference proteome</keyword>
<reference evidence="1 2" key="1">
    <citation type="submission" date="2022-02" db="EMBL/GenBank/DDBJ databases">
        <authorList>
            <person name="Min J."/>
        </authorList>
    </citation>
    <scope>NUCLEOTIDE SEQUENCE [LARGE SCALE GENOMIC DNA]</scope>
    <source>
        <strain evidence="1 2">GR10-1</strain>
    </source>
</reference>
<protein>
    <submittedName>
        <fullName evidence="1">Uncharacterized protein</fullName>
    </submittedName>
</protein>
<name>A0ABS9SQM4_9BACT</name>
<evidence type="ECO:0000313" key="2">
    <source>
        <dbReference type="Proteomes" id="UP001202248"/>
    </source>
</evidence>
<dbReference type="EMBL" id="JAKWBL010000004">
    <property type="protein sequence ID" value="MCH5600698.1"/>
    <property type="molecule type" value="Genomic_DNA"/>
</dbReference>
<dbReference type="RefSeq" id="WP_240833064.1">
    <property type="nucleotide sequence ID" value="NZ_JAKWBL010000004.1"/>
</dbReference>
<sequence>MSLAVLGQQDFLKFVNHYYRVDPFEGKFSAFIKALSTDKQLLRKKYTNESERMYNFSGSYNVFNPFSVNANQIEMQFQSDKEEIYFGVPTPMYVYTLTARFDDNQFTRKK</sequence>
<dbReference type="Proteomes" id="UP001202248">
    <property type="component" value="Unassembled WGS sequence"/>
</dbReference>
<organism evidence="1 2">
    <name type="scientific">Niabella ginsengisoli</name>
    <dbReference type="NCBI Taxonomy" id="522298"/>
    <lineage>
        <taxon>Bacteria</taxon>
        <taxon>Pseudomonadati</taxon>
        <taxon>Bacteroidota</taxon>
        <taxon>Chitinophagia</taxon>
        <taxon>Chitinophagales</taxon>
        <taxon>Chitinophagaceae</taxon>
        <taxon>Niabella</taxon>
    </lineage>
</organism>
<evidence type="ECO:0000313" key="1">
    <source>
        <dbReference type="EMBL" id="MCH5600698.1"/>
    </source>
</evidence>
<accession>A0ABS9SQM4</accession>
<comment type="caution">
    <text evidence="1">The sequence shown here is derived from an EMBL/GenBank/DDBJ whole genome shotgun (WGS) entry which is preliminary data.</text>
</comment>
<gene>
    <name evidence="1" type="ORF">MKP09_23665</name>
</gene>